<evidence type="ECO:0000313" key="3">
    <source>
        <dbReference type="Proteomes" id="UP000034228"/>
    </source>
</evidence>
<feature type="region of interest" description="Disordered" evidence="1">
    <location>
        <begin position="690"/>
        <end position="764"/>
    </location>
</feature>
<sequence>MHQLTEIELNFSCHTMATAQWFNDSAEQLWQHELLPVAQQVLDEFDVAAEVKLDEICLQLPPMCLPGDRYLLQHSFRQALRTQLWLLLPQATTAATRQQQQLTSTERNNLISALKSADSAALTLHWPLYRRFASELVALLRQLAASGDICTVLAFGLNTDMLAELVQLLVPTEQRFVLQLLAQPQLFAVTPARLSHAVRQQAQLPPPALRQRQRHLWQLSLSYLLVERGSRFNRQSYLHYLLQRMAAHDNVSLQALVQHMLLTLEHSQRYFATHSPLLLQLTQLLQPLLTLPQPGEVNTAVAAGLAYGSQRRALSTAVLPAVKRYHRPQAALPHKLAQLNPAERWQRWQYLLRQARLTLAQQRQFNGLLLQLLQQNSSLWLDQLRQQMQQLSLLPSLVQYAQPELLQRLFQQLQPASVAALTPYIRLLHWALTAINLPLPLQQQARWQPLLQCALQPQPLTLSLLLVQLQLWLQAQQGAVAGRHTLQQLAGQLQYYSGNIANAADSQSARLWQQLQWQLAVTAPWATTPVPARLAAAAAVGNTVAAGPLWQQLVQLVVQALPATIQARAQLLCQHVVAQFVPSSLLPVTPATQQPASTMAIAAQSAVNRQPAASVLTPQPETMPDSTAVLLGSALLSTLMSALAPASSSAFYRNVQSKLQQATPGRASSLLLGQLQRLLQYLAPERLPHQPGSTANGCGLYPPVSTAPLPQPPGTEPAKVQQGKATPARLADAKTAQYQTPHSQVAQTAKRQPARRDGDLAAQRQPAESMQLVSNAGLVLAAPYLPLLWQRLGWVAAQRFNSEQHAWQACALLHYMATGETAELIRADYWQQWRLGMLLTGRQPPGPVDIDIRLSDTQLELADSLLAGILAQWPKLANSSVETLRQCFLQRGGSLVRLGNGSGWQLQLDSGPYDMLLEGLPWSFSLICYPWMQGELYVHWRG</sequence>
<comment type="caution">
    <text evidence="2">The sequence shown here is derived from an EMBL/GenBank/DDBJ whole genome shotgun (WGS) entry which is preliminary data.</text>
</comment>
<protein>
    <submittedName>
        <fullName evidence="2">Uncharacterized protein</fullName>
    </submittedName>
</protein>
<dbReference type="EMBL" id="LAHO01000020">
    <property type="protein sequence ID" value="KKO44067.1"/>
    <property type="molecule type" value="Genomic_DNA"/>
</dbReference>
<dbReference type="STRING" id="336831.WG68_17250"/>
<dbReference type="PATRIC" id="fig|336831.14.peg.304"/>
<dbReference type="InterPro" id="IPR045538">
    <property type="entry name" value="CIS_TMP"/>
</dbReference>
<evidence type="ECO:0000313" key="2">
    <source>
        <dbReference type="EMBL" id="KKO44067.1"/>
    </source>
</evidence>
<dbReference type="RefSeq" id="WP_046558971.1">
    <property type="nucleotide sequence ID" value="NZ_LAHO01000020.1"/>
</dbReference>
<keyword evidence="3" id="KW-1185">Reference proteome</keyword>
<dbReference type="Proteomes" id="UP000034228">
    <property type="component" value="Unassembled WGS sequence"/>
</dbReference>
<dbReference type="AlphaFoldDB" id="A0A0M2UZU0"/>
<name>A0A0M2UZU0_9GAMM</name>
<reference evidence="2 3" key="1">
    <citation type="submission" date="2015-03" db="EMBL/GenBank/DDBJ databases">
        <title>Draft genome sequences of two protease-producing strains of Arsukibacterium isolated from two cold and alkaline environments.</title>
        <authorList>
            <person name="Lylloff J.E."/>
            <person name="Skov L.B."/>
            <person name="Jepsen M."/>
            <person name="Hallin P.F."/>
            <person name="Sorensen S.J."/>
            <person name="Stougaard P."/>
            <person name="Glaring M.A."/>
        </authorList>
    </citation>
    <scope>NUCLEOTIDE SEQUENCE [LARGE SCALE GENOMIC DNA]</scope>
    <source>
        <strain evidence="2 3">GCM72</strain>
    </source>
</reference>
<accession>A0A0M2UZU0</accession>
<feature type="compositionally biased region" description="Polar residues" evidence="1">
    <location>
        <begin position="736"/>
        <end position="750"/>
    </location>
</feature>
<dbReference type="OrthoDB" id="499748at2"/>
<dbReference type="Pfam" id="PF19268">
    <property type="entry name" value="CIS_TMP"/>
    <property type="match status" value="1"/>
</dbReference>
<gene>
    <name evidence="2" type="ORF">WG68_17250</name>
</gene>
<organism evidence="2 3">
    <name type="scientific">Arsukibacterium ikkense</name>
    <dbReference type="NCBI Taxonomy" id="336831"/>
    <lineage>
        <taxon>Bacteria</taxon>
        <taxon>Pseudomonadati</taxon>
        <taxon>Pseudomonadota</taxon>
        <taxon>Gammaproteobacteria</taxon>
        <taxon>Chromatiales</taxon>
        <taxon>Chromatiaceae</taxon>
        <taxon>Arsukibacterium</taxon>
    </lineage>
</organism>
<evidence type="ECO:0000256" key="1">
    <source>
        <dbReference type="SAM" id="MobiDB-lite"/>
    </source>
</evidence>
<proteinExistence type="predicted"/>